<dbReference type="EMBL" id="JAWLKB010000005">
    <property type="protein sequence ID" value="MDV6267758.1"/>
    <property type="molecule type" value="Genomic_DNA"/>
</dbReference>
<proteinExistence type="predicted"/>
<keyword evidence="2" id="KW-1185">Reference proteome</keyword>
<protein>
    <submittedName>
        <fullName evidence="1">Uncharacterized protein</fullName>
    </submittedName>
</protein>
<reference evidence="1 2" key="1">
    <citation type="submission" date="2023-10" db="EMBL/GenBank/DDBJ databases">
        <title>Development of a sustainable strategy for remediation of hydrocarbon-contaminated territories based on the waste exchange concept.</title>
        <authorList>
            <person name="Krivoruchko A."/>
        </authorList>
    </citation>
    <scope>NUCLEOTIDE SEQUENCE [LARGE SCALE GENOMIC DNA]</scope>
    <source>
        <strain evidence="1 2">IEGM 1203</strain>
    </source>
</reference>
<evidence type="ECO:0000313" key="2">
    <source>
        <dbReference type="Proteomes" id="UP001185927"/>
    </source>
</evidence>
<sequence>MKATHRVTSTGEAACEIHPDVFVDESGRAFTTDEAVVDAGIAVVIRPAEEGEYVFAVDDDATELAVNWIGVLTDDPMAVERIEQRHTSQAASSARIRPDIDWALLSRRDERTVQFELRATHRAKATRKLACEIYPDVFVVERGAVFSRWAGMAAQQAGDIVDPLPDCIQDWFVVRGLEKAVDWVTTVARIRDERHARSAREHE</sequence>
<evidence type="ECO:0000313" key="1">
    <source>
        <dbReference type="EMBL" id="MDV6267758.1"/>
    </source>
</evidence>
<dbReference type="RefSeq" id="WP_317542037.1">
    <property type="nucleotide sequence ID" value="NZ_JAWLKB010000005.1"/>
</dbReference>
<accession>A0ABU4BUP8</accession>
<gene>
    <name evidence="1" type="ORF">R3Q16_14180</name>
</gene>
<dbReference type="Proteomes" id="UP001185927">
    <property type="component" value="Unassembled WGS sequence"/>
</dbReference>
<organism evidence="1 2">
    <name type="scientific">Rhodococcus globerulus</name>
    <dbReference type="NCBI Taxonomy" id="33008"/>
    <lineage>
        <taxon>Bacteria</taxon>
        <taxon>Bacillati</taxon>
        <taxon>Actinomycetota</taxon>
        <taxon>Actinomycetes</taxon>
        <taxon>Mycobacteriales</taxon>
        <taxon>Nocardiaceae</taxon>
        <taxon>Rhodococcus</taxon>
    </lineage>
</organism>
<name>A0ABU4BUP8_RHOGO</name>
<comment type="caution">
    <text evidence="1">The sequence shown here is derived from an EMBL/GenBank/DDBJ whole genome shotgun (WGS) entry which is preliminary data.</text>
</comment>